<reference evidence="2" key="1">
    <citation type="journal article" date="2019" name="Int. J. Syst. Evol. Microbiol.">
        <title>The Global Catalogue of Microorganisms (GCM) 10K type strain sequencing project: providing services to taxonomists for standard genome sequencing and annotation.</title>
        <authorList>
            <consortium name="The Broad Institute Genomics Platform"/>
            <consortium name="The Broad Institute Genome Sequencing Center for Infectious Disease"/>
            <person name="Wu L."/>
            <person name="Ma J."/>
        </authorList>
    </citation>
    <scope>NUCLEOTIDE SEQUENCE [LARGE SCALE GENOMIC DNA]</scope>
    <source>
        <strain evidence="2">KCTC 62195</strain>
    </source>
</reference>
<protein>
    <submittedName>
        <fullName evidence="1">PilZ domain-containing protein</fullName>
    </submittedName>
</protein>
<accession>A0ABV7ASN3</accession>
<keyword evidence="2" id="KW-1185">Reference proteome</keyword>
<dbReference type="RefSeq" id="WP_377813971.1">
    <property type="nucleotide sequence ID" value="NZ_JBHRSJ010000016.1"/>
</dbReference>
<organism evidence="1 2">
    <name type="scientific">Azotobacter bryophylli</name>
    <dbReference type="NCBI Taxonomy" id="1986537"/>
    <lineage>
        <taxon>Bacteria</taxon>
        <taxon>Pseudomonadati</taxon>
        <taxon>Pseudomonadota</taxon>
        <taxon>Gammaproteobacteria</taxon>
        <taxon>Pseudomonadales</taxon>
        <taxon>Pseudomonadaceae</taxon>
        <taxon>Azotobacter</taxon>
    </lineage>
</organism>
<sequence>MFEHARTEPSAPTYNQQPDSAIIVRMPAADWQPSVPPPIRFFRHPSDMPVKLIRRKQGSLPRHWLHSVSRSGLACFALRSYRFGCSVELQIPVLGEQARYLGVVIWCHKVQQGYLTGVAFLDEETQFRARMTEQICQIEHYRRQRERALGERLPIESVAQEWVAQHAAEFAMPI</sequence>
<dbReference type="Proteomes" id="UP001595457">
    <property type="component" value="Unassembled WGS sequence"/>
</dbReference>
<gene>
    <name evidence="1" type="ORF">ACFOJE_08940</name>
</gene>
<proteinExistence type="predicted"/>
<dbReference type="EMBL" id="JBHRSJ010000016">
    <property type="protein sequence ID" value="MFC2972332.1"/>
    <property type="molecule type" value="Genomic_DNA"/>
</dbReference>
<evidence type="ECO:0000313" key="1">
    <source>
        <dbReference type="EMBL" id="MFC2972332.1"/>
    </source>
</evidence>
<evidence type="ECO:0000313" key="2">
    <source>
        <dbReference type="Proteomes" id="UP001595457"/>
    </source>
</evidence>
<comment type="caution">
    <text evidence="1">The sequence shown here is derived from an EMBL/GenBank/DDBJ whole genome shotgun (WGS) entry which is preliminary data.</text>
</comment>
<name>A0ABV7ASN3_9GAMM</name>